<reference evidence="6 7" key="1">
    <citation type="submission" date="2023-07" db="EMBL/GenBank/DDBJ databases">
        <title>Sorghum-associated microbial communities from plants grown in Nebraska, USA.</title>
        <authorList>
            <person name="Schachtman D."/>
        </authorList>
    </citation>
    <scope>NUCLEOTIDE SEQUENCE [LARGE SCALE GENOMIC DNA]</scope>
    <source>
        <strain evidence="6 7">4249</strain>
    </source>
</reference>
<dbReference type="PANTHER" id="PTHR30537">
    <property type="entry name" value="HTH-TYPE TRANSCRIPTIONAL REGULATOR"/>
    <property type="match status" value="1"/>
</dbReference>
<gene>
    <name evidence="6" type="ORF">J2W49_003632</name>
</gene>
<evidence type="ECO:0000256" key="3">
    <source>
        <dbReference type="ARBA" id="ARBA00023125"/>
    </source>
</evidence>
<dbReference type="InterPro" id="IPR005119">
    <property type="entry name" value="LysR_subst-bd"/>
</dbReference>
<sequence length="320" mass="34453">MKDQKVHDGHHELWGHFHWLTVLAQQGSYTAAAARLGVSKAAMSQRMAELERMAGVALVQRTTRSVRLTEAGQRLVDDTRASFDHIAQSFAQVRDAAGAPRGLLRVTAPVALARQQLVPHLAGFLREYPEVRLELDLSDRLSSLATEGFDLAIRHTAAPPDTHVAWTLCKTQSVLVATRAYLRRHGTPAAPGDLAQHNCLHYPRSQDTPVWTLEPAGAVATAAAERIAVRVSGSLAANNSEALRDAALTGLGIALLPDFSAQASLQAGKLVRVLPGWRPVGPYAGQIYAIRPYSAHVPRAVTALVAYLREALAQGFDVGA</sequence>
<dbReference type="InterPro" id="IPR036390">
    <property type="entry name" value="WH_DNA-bd_sf"/>
</dbReference>
<dbReference type="PROSITE" id="PS50931">
    <property type="entry name" value="HTH_LYSR"/>
    <property type="match status" value="1"/>
</dbReference>
<dbReference type="CDD" id="cd08422">
    <property type="entry name" value="PBP2_CrgA_like"/>
    <property type="match status" value="1"/>
</dbReference>
<keyword evidence="4" id="KW-0804">Transcription</keyword>
<keyword evidence="7" id="KW-1185">Reference proteome</keyword>
<keyword evidence="3 6" id="KW-0238">DNA-binding</keyword>
<evidence type="ECO:0000256" key="4">
    <source>
        <dbReference type="ARBA" id="ARBA00023163"/>
    </source>
</evidence>
<dbReference type="Gene3D" id="3.40.190.290">
    <property type="match status" value="1"/>
</dbReference>
<comment type="similarity">
    <text evidence="1">Belongs to the LysR transcriptional regulatory family.</text>
</comment>
<accession>A0ABU1WQT7</accession>
<dbReference type="Gene3D" id="1.10.10.10">
    <property type="entry name" value="Winged helix-like DNA-binding domain superfamily/Winged helix DNA-binding domain"/>
    <property type="match status" value="1"/>
</dbReference>
<dbReference type="InterPro" id="IPR000847">
    <property type="entry name" value="LysR_HTH_N"/>
</dbReference>
<dbReference type="SUPFAM" id="SSF53850">
    <property type="entry name" value="Periplasmic binding protein-like II"/>
    <property type="match status" value="1"/>
</dbReference>
<dbReference type="PANTHER" id="PTHR30537:SF5">
    <property type="entry name" value="HTH-TYPE TRANSCRIPTIONAL ACTIVATOR TTDR-RELATED"/>
    <property type="match status" value="1"/>
</dbReference>
<evidence type="ECO:0000313" key="7">
    <source>
        <dbReference type="Proteomes" id="UP001265700"/>
    </source>
</evidence>
<evidence type="ECO:0000259" key="5">
    <source>
        <dbReference type="PROSITE" id="PS50931"/>
    </source>
</evidence>
<dbReference type="RefSeq" id="WP_310319437.1">
    <property type="nucleotide sequence ID" value="NZ_JAVDWU010000008.1"/>
</dbReference>
<name>A0ABU1WQT7_9BURK</name>
<evidence type="ECO:0000256" key="2">
    <source>
        <dbReference type="ARBA" id="ARBA00023015"/>
    </source>
</evidence>
<feature type="domain" description="HTH lysR-type" evidence="5">
    <location>
        <begin position="23"/>
        <end position="69"/>
    </location>
</feature>
<dbReference type="SUPFAM" id="SSF46785">
    <property type="entry name" value="Winged helix' DNA-binding domain"/>
    <property type="match status" value="1"/>
</dbReference>
<keyword evidence="2" id="KW-0805">Transcription regulation</keyword>
<comment type="caution">
    <text evidence="6">The sequence shown here is derived from an EMBL/GenBank/DDBJ whole genome shotgun (WGS) entry which is preliminary data.</text>
</comment>
<dbReference type="InterPro" id="IPR058163">
    <property type="entry name" value="LysR-type_TF_proteobact-type"/>
</dbReference>
<evidence type="ECO:0000313" key="6">
    <source>
        <dbReference type="EMBL" id="MDR7151656.1"/>
    </source>
</evidence>
<dbReference type="Proteomes" id="UP001265700">
    <property type="component" value="Unassembled WGS sequence"/>
</dbReference>
<protein>
    <submittedName>
        <fullName evidence="6">DNA-binding transcriptional LysR family regulator</fullName>
    </submittedName>
</protein>
<dbReference type="Pfam" id="PF00126">
    <property type="entry name" value="HTH_1"/>
    <property type="match status" value="1"/>
</dbReference>
<dbReference type="GO" id="GO:0003677">
    <property type="term" value="F:DNA binding"/>
    <property type="evidence" value="ECO:0007669"/>
    <property type="project" value="UniProtKB-KW"/>
</dbReference>
<dbReference type="InterPro" id="IPR036388">
    <property type="entry name" value="WH-like_DNA-bd_sf"/>
</dbReference>
<organism evidence="6 7">
    <name type="scientific">Hydrogenophaga palleronii</name>
    <dbReference type="NCBI Taxonomy" id="65655"/>
    <lineage>
        <taxon>Bacteria</taxon>
        <taxon>Pseudomonadati</taxon>
        <taxon>Pseudomonadota</taxon>
        <taxon>Betaproteobacteria</taxon>
        <taxon>Burkholderiales</taxon>
        <taxon>Comamonadaceae</taxon>
        <taxon>Hydrogenophaga</taxon>
    </lineage>
</organism>
<proteinExistence type="inferred from homology"/>
<dbReference type="Pfam" id="PF03466">
    <property type="entry name" value="LysR_substrate"/>
    <property type="match status" value="1"/>
</dbReference>
<dbReference type="EMBL" id="JAVDWU010000008">
    <property type="protein sequence ID" value="MDR7151656.1"/>
    <property type="molecule type" value="Genomic_DNA"/>
</dbReference>
<evidence type="ECO:0000256" key="1">
    <source>
        <dbReference type="ARBA" id="ARBA00009437"/>
    </source>
</evidence>